<gene>
    <name evidence="2" type="primary">LOC136088445</name>
</gene>
<dbReference type="RefSeq" id="XP_065668228.1">
    <property type="nucleotide sequence ID" value="XM_065812156.1"/>
</dbReference>
<dbReference type="Proteomes" id="UP001652625">
    <property type="component" value="Chromosome 12"/>
</dbReference>
<sequence>MSNIRFYCTTGTCNKKAEFGSGKEPVRCKNHIEINDERIQINSNKIIYISKCVSCAQDATHGNIITRTVVHCKQHASANEVDVSLYRCTEENCSYPANYDFENHLSYISDFRRCFMHKIKDQINIRIINICSYPDCKVYNPCYAYMEPQKLQIRCAAHKMIGQIIVIKNIKCEFDDVCPNIPTHGYLTSLNERTHCEKHKLPDQYDLKITKKCKYKYCLSPAIYGKPSLKALKHCETHKIYGESLMYLCSAINCKSIAYFAPIGKTGVHCLTHRKIFEFDIRIYQKCFDNNCQNLATYGPPFKRPGIHCVEHKSKDDVDVSGDKCLVNQCTNIAGYTSAGYESVATHCYKHKYNGVFVLSIHKCIVKECDVIPEYKDPQSNKIIYCSIHKQEKFHIKSQISSCQYCASTPLYGYRYEKLTCCRIHIKPGMISRVNYRCQIKGCTKNATIFFDYKDNNPLYCEYHTIELIYTNLSCINILISSKSGVL</sequence>
<dbReference type="SMART" id="SM01425">
    <property type="entry name" value="EsV_1_7"/>
    <property type="match status" value="7"/>
</dbReference>
<proteinExistence type="predicted"/>
<keyword evidence="1" id="KW-1185">Reference proteome</keyword>
<dbReference type="Pfam" id="PF19114">
    <property type="entry name" value="EsV_1_7_cys"/>
    <property type="match status" value="10"/>
</dbReference>
<evidence type="ECO:0000313" key="1">
    <source>
        <dbReference type="Proteomes" id="UP001652625"/>
    </source>
</evidence>
<reference evidence="2" key="1">
    <citation type="submission" date="2025-08" db="UniProtKB">
        <authorList>
            <consortium name="RefSeq"/>
        </authorList>
    </citation>
    <scope>IDENTIFICATION</scope>
</reference>
<evidence type="ECO:0000313" key="2">
    <source>
        <dbReference type="RefSeq" id="XP_065668228.1"/>
    </source>
</evidence>
<organism evidence="1 2">
    <name type="scientific">Hydra vulgaris</name>
    <name type="common">Hydra</name>
    <name type="synonym">Hydra attenuata</name>
    <dbReference type="NCBI Taxonomy" id="6087"/>
    <lineage>
        <taxon>Eukaryota</taxon>
        <taxon>Metazoa</taxon>
        <taxon>Cnidaria</taxon>
        <taxon>Hydrozoa</taxon>
        <taxon>Hydroidolina</taxon>
        <taxon>Anthoathecata</taxon>
        <taxon>Aplanulata</taxon>
        <taxon>Hydridae</taxon>
        <taxon>Hydra</taxon>
    </lineage>
</organism>
<dbReference type="InterPro" id="IPR043822">
    <property type="entry name" value="EsV_1_7_cys"/>
</dbReference>
<protein>
    <submittedName>
        <fullName evidence="2">Uncharacterized protein LOC136088445</fullName>
    </submittedName>
</protein>
<accession>A0ABM4D1V5</accession>
<dbReference type="GeneID" id="136088445"/>
<name>A0ABM4D1V5_HYDVU</name>